<accession>A0A934QA38</accession>
<dbReference type="EMBL" id="JAEHOI010000002">
    <property type="protein sequence ID" value="MBK0420960.1"/>
    <property type="molecule type" value="Genomic_DNA"/>
</dbReference>
<keyword evidence="4 15" id="KW-0575">Peroxidase</keyword>
<dbReference type="PANTHER" id="PTHR42801">
    <property type="entry name" value="THIOREDOXIN-DEPENDENT PEROXIDE REDUCTASE"/>
    <property type="match status" value="1"/>
</dbReference>
<comment type="catalytic activity">
    <reaction evidence="12">
        <text>a hydroperoxide + [thioredoxin]-dithiol = an alcohol + [thioredoxin]-disulfide + H2O</text>
        <dbReference type="Rhea" id="RHEA:62620"/>
        <dbReference type="Rhea" id="RHEA-COMP:10698"/>
        <dbReference type="Rhea" id="RHEA-COMP:10700"/>
        <dbReference type="ChEBI" id="CHEBI:15377"/>
        <dbReference type="ChEBI" id="CHEBI:29950"/>
        <dbReference type="ChEBI" id="CHEBI:30879"/>
        <dbReference type="ChEBI" id="CHEBI:35924"/>
        <dbReference type="ChEBI" id="CHEBI:50058"/>
        <dbReference type="EC" id="1.11.1.24"/>
    </reaction>
</comment>
<dbReference type="InterPro" id="IPR024706">
    <property type="entry name" value="Peroxiredoxin_AhpC-typ"/>
</dbReference>
<dbReference type="InterPro" id="IPR013766">
    <property type="entry name" value="Thioredoxin_domain"/>
</dbReference>
<dbReference type="GO" id="GO:0005737">
    <property type="term" value="C:cytoplasm"/>
    <property type="evidence" value="ECO:0007669"/>
    <property type="project" value="TreeGrafter"/>
</dbReference>
<evidence type="ECO:0000259" key="14">
    <source>
        <dbReference type="PROSITE" id="PS51352"/>
    </source>
</evidence>
<dbReference type="NCBIfam" id="NF006960">
    <property type="entry name" value="PRK09437.1"/>
    <property type="match status" value="1"/>
</dbReference>
<dbReference type="RefSeq" id="WP_200131160.1">
    <property type="nucleotide sequence ID" value="NZ_JAEHOI010000002.1"/>
</dbReference>
<keyword evidence="6" id="KW-0560">Oxidoreductase</keyword>
<evidence type="ECO:0000313" key="16">
    <source>
        <dbReference type="Proteomes" id="UP000618733"/>
    </source>
</evidence>
<evidence type="ECO:0000256" key="4">
    <source>
        <dbReference type="ARBA" id="ARBA00022559"/>
    </source>
</evidence>
<comment type="function">
    <text evidence="1">Thiol-specific peroxidase that catalyzes the reduction of hydrogen peroxide and organic hydroperoxides to water and alcohols, respectively. Plays a role in cell protection against oxidative stress by detoxifying peroxides and as sensor of hydrogen peroxide-mediated signaling events.</text>
</comment>
<comment type="caution">
    <text evidence="15">The sequence shown here is derived from an EMBL/GenBank/DDBJ whole genome shotgun (WGS) entry which is preliminary data.</text>
</comment>
<evidence type="ECO:0000256" key="2">
    <source>
        <dbReference type="ARBA" id="ARBA00011245"/>
    </source>
</evidence>
<dbReference type="EC" id="1.11.1.24" evidence="3"/>
<evidence type="ECO:0000256" key="9">
    <source>
        <dbReference type="ARBA" id="ARBA00032824"/>
    </source>
</evidence>
<evidence type="ECO:0000313" key="15">
    <source>
        <dbReference type="EMBL" id="MBK0420960.1"/>
    </source>
</evidence>
<dbReference type="CDD" id="cd03017">
    <property type="entry name" value="PRX_BCP"/>
    <property type="match status" value="1"/>
</dbReference>
<dbReference type="PANTHER" id="PTHR42801:SF4">
    <property type="entry name" value="AHPC_TSA FAMILY PROTEIN"/>
    <property type="match status" value="1"/>
</dbReference>
<dbReference type="Pfam" id="PF00578">
    <property type="entry name" value="AhpC-TSA"/>
    <property type="match status" value="1"/>
</dbReference>
<keyword evidence="7" id="KW-1015">Disulfide bond</keyword>
<sequence>MAARVILEPGMPAPDFSLPDQDGKTRTLAEFRGSKVVMFFYPQAMTPACTKEACEFQESTAPLEAAGYRVIGVSRDAVERLRRFADRDGLEYPLLSDPELVTHKAYGAFGEKNSYGRIVEGVIRSTFVIDEEGTIEHALMNVKATGHVARVRKMLGV</sequence>
<dbReference type="PIRSF" id="PIRSF000239">
    <property type="entry name" value="AHPC"/>
    <property type="match status" value="1"/>
</dbReference>
<dbReference type="PROSITE" id="PS51352">
    <property type="entry name" value="THIOREDOXIN_2"/>
    <property type="match status" value="1"/>
</dbReference>
<keyword evidence="8" id="KW-0676">Redox-active center</keyword>
<reference evidence="15" key="1">
    <citation type="submission" date="2020-12" db="EMBL/GenBank/DDBJ databases">
        <title>Leucobacter sp. CAS2, isolated from Chromium sludge.</title>
        <authorList>
            <person name="Xu Z."/>
        </authorList>
    </citation>
    <scope>NUCLEOTIDE SEQUENCE</scope>
    <source>
        <strain evidence="15">CSA2</strain>
    </source>
</reference>
<keyword evidence="5" id="KW-0049">Antioxidant</keyword>
<evidence type="ECO:0000256" key="7">
    <source>
        <dbReference type="ARBA" id="ARBA00023157"/>
    </source>
</evidence>
<evidence type="ECO:0000256" key="12">
    <source>
        <dbReference type="ARBA" id="ARBA00049091"/>
    </source>
</evidence>
<organism evidence="15 16">
    <name type="scientific">Leucobacter edaphi</name>
    <dbReference type="NCBI Taxonomy" id="2796472"/>
    <lineage>
        <taxon>Bacteria</taxon>
        <taxon>Bacillati</taxon>
        <taxon>Actinomycetota</taxon>
        <taxon>Actinomycetes</taxon>
        <taxon>Micrococcales</taxon>
        <taxon>Microbacteriaceae</taxon>
        <taxon>Leucobacter</taxon>
    </lineage>
</organism>
<evidence type="ECO:0000256" key="1">
    <source>
        <dbReference type="ARBA" id="ARBA00003330"/>
    </source>
</evidence>
<dbReference type="InterPro" id="IPR000866">
    <property type="entry name" value="AhpC/TSA"/>
</dbReference>
<evidence type="ECO:0000256" key="11">
    <source>
        <dbReference type="ARBA" id="ARBA00041373"/>
    </source>
</evidence>
<evidence type="ECO:0000256" key="6">
    <source>
        <dbReference type="ARBA" id="ARBA00023002"/>
    </source>
</evidence>
<dbReference type="SUPFAM" id="SSF52833">
    <property type="entry name" value="Thioredoxin-like"/>
    <property type="match status" value="1"/>
</dbReference>
<dbReference type="GO" id="GO:0008379">
    <property type="term" value="F:thioredoxin peroxidase activity"/>
    <property type="evidence" value="ECO:0007669"/>
    <property type="project" value="TreeGrafter"/>
</dbReference>
<dbReference type="InterPro" id="IPR036249">
    <property type="entry name" value="Thioredoxin-like_sf"/>
</dbReference>
<dbReference type="AlphaFoldDB" id="A0A934QA38"/>
<protein>
    <recommendedName>
        <fullName evidence="3">thioredoxin-dependent peroxiredoxin</fullName>
        <ecNumber evidence="3">1.11.1.24</ecNumber>
    </recommendedName>
    <alternativeName>
        <fullName evidence="11">Bacterioferritin comigratory protein</fullName>
    </alternativeName>
    <alternativeName>
        <fullName evidence="9">Thioredoxin peroxidase</fullName>
    </alternativeName>
</protein>
<keyword evidence="16" id="KW-1185">Reference proteome</keyword>
<proteinExistence type="inferred from homology"/>
<dbReference type="Gene3D" id="3.40.30.10">
    <property type="entry name" value="Glutaredoxin"/>
    <property type="match status" value="1"/>
</dbReference>
<comment type="similarity">
    <text evidence="10">Belongs to the peroxiredoxin family. BCP/PrxQ subfamily.</text>
</comment>
<feature type="active site" description="Cysteine sulfenic acid (-SOH) intermediate; for peroxidase activity" evidence="13">
    <location>
        <position position="49"/>
    </location>
</feature>
<dbReference type="InterPro" id="IPR050924">
    <property type="entry name" value="Peroxiredoxin_BCP/PrxQ"/>
</dbReference>
<evidence type="ECO:0000256" key="3">
    <source>
        <dbReference type="ARBA" id="ARBA00013017"/>
    </source>
</evidence>
<name>A0A934QA38_9MICO</name>
<dbReference type="FunFam" id="3.40.30.10:FF:000007">
    <property type="entry name" value="Thioredoxin-dependent thiol peroxidase"/>
    <property type="match status" value="1"/>
</dbReference>
<evidence type="ECO:0000256" key="13">
    <source>
        <dbReference type="PIRSR" id="PIRSR000239-1"/>
    </source>
</evidence>
<evidence type="ECO:0000256" key="5">
    <source>
        <dbReference type="ARBA" id="ARBA00022862"/>
    </source>
</evidence>
<feature type="domain" description="Thioredoxin" evidence="14">
    <location>
        <begin position="7"/>
        <end position="157"/>
    </location>
</feature>
<evidence type="ECO:0000256" key="8">
    <source>
        <dbReference type="ARBA" id="ARBA00023284"/>
    </source>
</evidence>
<evidence type="ECO:0000256" key="10">
    <source>
        <dbReference type="ARBA" id="ARBA00038489"/>
    </source>
</evidence>
<gene>
    <name evidence="15" type="primary">bcp</name>
    <name evidence="15" type="ORF">JD292_02540</name>
</gene>
<dbReference type="GO" id="GO:0045454">
    <property type="term" value="P:cell redox homeostasis"/>
    <property type="evidence" value="ECO:0007669"/>
    <property type="project" value="TreeGrafter"/>
</dbReference>
<dbReference type="GO" id="GO:0034599">
    <property type="term" value="P:cellular response to oxidative stress"/>
    <property type="evidence" value="ECO:0007669"/>
    <property type="project" value="TreeGrafter"/>
</dbReference>
<dbReference type="Proteomes" id="UP000618733">
    <property type="component" value="Unassembled WGS sequence"/>
</dbReference>
<comment type="subunit">
    <text evidence="2">Monomer.</text>
</comment>